<dbReference type="Gene3D" id="1.20.5.190">
    <property type="match status" value="5"/>
</dbReference>
<dbReference type="InterPro" id="IPR027417">
    <property type="entry name" value="P-loop_NTPase"/>
</dbReference>
<dbReference type="CDD" id="cd23767">
    <property type="entry name" value="IQCD"/>
    <property type="match status" value="3"/>
</dbReference>
<reference evidence="4" key="1">
    <citation type="submission" date="2025-08" db="UniProtKB">
        <authorList>
            <consortium name="RefSeq"/>
        </authorList>
    </citation>
    <scope>IDENTIFICATION</scope>
    <source>
        <tissue evidence="4">Muscle</tissue>
    </source>
</reference>
<feature type="region of interest" description="Disordered" evidence="1">
    <location>
        <begin position="177"/>
        <end position="209"/>
    </location>
</feature>
<dbReference type="Pfam" id="PF00612">
    <property type="entry name" value="IQ"/>
    <property type="match status" value="9"/>
</dbReference>
<dbReference type="InterPro" id="IPR000048">
    <property type="entry name" value="IQ_motif_EF-hand-BS"/>
</dbReference>
<dbReference type="SUPFAM" id="SSF47391">
    <property type="entry name" value="Dimerization-anchoring domain of cAMP-dependent PK regulatory subunit"/>
    <property type="match status" value="1"/>
</dbReference>
<evidence type="ECO:0000259" key="2">
    <source>
        <dbReference type="SMART" id="SM00394"/>
    </source>
</evidence>
<dbReference type="SMART" id="SM00015">
    <property type="entry name" value="IQ"/>
    <property type="match status" value="9"/>
</dbReference>
<protein>
    <submittedName>
        <fullName evidence="4">Abnormal spindle-like microcephaly-associated protein homolog</fullName>
    </submittedName>
</protein>
<name>A0ABM1TBA6_LIMPO</name>
<dbReference type="RefSeq" id="XP_022253162.1">
    <property type="nucleotide sequence ID" value="XM_022397454.1"/>
</dbReference>
<feature type="compositionally biased region" description="Polar residues" evidence="1">
    <location>
        <begin position="249"/>
        <end position="261"/>
    </location>
</feature>
<dbReference type="PROSITE" id="PS50096">
    <property type="entry name" value="IQ"/>
    <property type="match status" value="9"/>
</dbReference>
<dbReference type="SMART" id="SM00394">
    <property type="entry name" value="RIIa"/>
    <property type="match status" value="1"/>
</dbReference>
<dbReference type="Proteomes" id="UP000694941">
    <property type="component" value="Unplaced"/>
</dbReference>
<evidence type="ECO:0000256" key="1">
    <source>
        <dbReference type="SAM" id="MobiDB-lite"/>
    </source>
</evidence>
<dbReference type="InterPro" id="IPR003117">
    <property type="entry name" value="cAMP_dep_PK_reg_su_I/II_a/b"/>
</dbReference>
<dbReference type="Gene3D" id="1.20.890.10">
    <property type="entry name" value="cAMP-dependent protein kinase regulatory subunit, dimerization-anchoring domain"/>
    <property type="match status" value="1"/>
</dbReference>
<feature type="domain" description="RIIa" evidence="2">
    <location>
        <begin position="26"/>
        <end position="63"/>
    </location>
</feature>
<proteinExistence type="predicted"/>
<feature type="compositionally biased region" description="Polar residues" evidence="1">
    <location>
        <begin position="182"/>
        <end position="199"/>
    </location>
</feature>
<accession>A0ABM1TBA6</accession>
<dbReference type="Pfam" id="PF02197">
    <property type="entry name" value="RIIa"/>
    <property type="match status" value="1"/>
</dbReference>
<sequence>MSTKHGYPRLTRRLRTIVSRRIRLPDGFIILLEDVTREILRHQPIDIPSFAAAHFESLLQKREQWIRTDKPDSSKVLSSGSTEEEVAAIKIQSMYRGRTVRKQCNVQNKPQSPQDVVNVHTSASEPVGKESNILNMNNEKLETNGCQNIDLEEDESLQLAATKIQASFRGHKVRKNLGANKPVSNSLKHTSKEANNNLKNGRDNVEGDESANLTKETVDNELEGAAIKLQAQFRGYKARKSIRNHEQNHTLSTSSHTTVQMTEKHPEKDVTSVENDTDLVQATIKIQASFRGRMTRKQLNIENDENFSQVKSELTDQTGNSHVNIKVNHSEKVERLNEPEKTVNRSDINQPGEVMENEYNGTILIRNGSADEQEKNFNRIQSKGLVELGSLAANGTNKSSIMSFQNELIEDKEMENAAVKIQANFRGHLARKNLQSTGIHQKQDSFQGVSESHSEYNENLTISSQNGLTEDKEMETAAVKIQANFRGHLARKHLQTSDIYHKQEAFQELNESPGENNENLTISSQNKLTEDKEMENAAVKIQANFRGHLARKHLQTSDIYHKQEAFQELNESPDENNENLTISSQNGLTEEKEMENAAVKIQANFRGHLIRKNLQTSDIYHKQEAFQELNESPDENNENLTISSQNGLIEDKEMENAAVKIQANFRGHLARKHLQTTGIHQKQDSFHDTGLLSNDLDEDVTLNCQRRSCNRSNAAMIDNFCIKQ</sequence>
<keyword evidence="3" id="KW-1185">Reference proteome</keyword>
<evidence type="ECO:0000313" key="4">
    <source>
        <dbReference type="RefSeq" id="XP_022253162.1"/>
    </source>
</evidence>
<organism evidence="3 4">
    <name type="scientific">Limulus polyphemus</name>
    <name type="common">Atlantic horseshoe crab</name>
    <dbReference type="NCBI Taxonomy" id="6850"/>
    <lineage>
        <taxon>Eukaryota</taxon>
        <taxon>Metazoa</taxon>
        <taxon>Ecdysozoa</taxon>
        <taxon>Arthropoda</taxon>
        <taxon>Chelicerata</taxon>
        <taxon>Merostomata</taxon>
        <taxon>Xiphosura</taxon>
        <taxon>Limulidae</taxon>
        <taxon>Limulus</taxon>
    </lineage>
</organism>
<dbReference type="PANTHER" id="PTHR10699">
    <property type="entry name" value="NEUROMODULIN"/>
    <property type="match status" value="1"/>
</dbReference>
<dbReference type="PANTHER" id="PTHR10699:SF11">
    <property type="entry name" value="IGLOO, ISOFORM A"/>
    <property type="match status" value="1"/>
</dbReference>
<dbReference type="CDD" id="cd12100">
    <property type="entry name" value="DD_CABYR_SP17"/>
    <property type="match status" value="1"/>
</dbReference>
<evidence type="ECO:0000313" key="3">
    <source>
        <dbReference type="Proteomes" id="UP000694941"/>
    </source>
</evidence>
<dbReference type="InterPro" id="IPR047579">
    <property type="entry name" value="DD_CABYR_SP17"/>
</dbReference>
<feature type="region of interest" description="Disordered" evidence="1">
    <location>
        <begin position="243"/>
        <end position="270"/>
    </location>
</feature>
<gene>
    <name evidence="4" type="primary">LOC106468373</name>
</gene>
<dbReference type="GeneID" id="106468373"/>
<dbReference type="SUPFAM" id="SSF52540">
    <property type="entry name" value="P-loop containing nucleoside triphosphate hydrolases"/>
    <property type="match status" value="2"/>
</dbReference>